<dbReference type="InterPro" id="IPR036390">
    <property type="entry name" value="WH_DNA-bd_sf"/>
</dbReference>
<evidence type="ECO:0000256" key="4">
    <source>
        <dbReference type="ARBA" id="ARBA00043263"/>
    </source>
</evidence>
<dbReference type="RefSeq" id="WP_102365176.1">
    <property type="nucleotide sequence ID" value="NZ_CP020991.1"/>
</dbReference>
<evidence type="ECO:0000259" key="5">
    <source>
        <dbReference type="PROSITE" id="PS50987"/>
    </source>
</evidence>
<keyword evidence="1" id="KW-0805">Transcription regulation</keyword>
<dbReference type="SMART" id="SM00418">
    <property type="entry name" value="HTH_ARSR"/>
    <property type="match status" value="1"/>
</dbReference>
<dbReference type="GeneID" id="98062168"/>
<evidence type="ECO:0000256" key="1">
    <source>
        <dbReference type="ARBA" id="ARBA00023015"/>
    </source>
</evidence>
<keyword evidence="2" id="KW-0238">DNA-binding</keyword>
<dbReference type="PANTHER" id="PTHR43132:SF6">
    <property type="entry name" value="HTH-TYPE TRANSCRIPTIONAL REPRESSOR CZRA"/>
    <property type="match status" value="1"/>
</dbReference>
<dbReference type="InterPro" id="IPR051011">
    <property type="entry name" value="Metal_resp_trans_reg"/>
</dbReference>
<dbReference type="InterPro" id="IPR011991">
    <property type="entry name" value="ArsR-like_HTH"/>
</dbReference>
<dbReference type="Pfam" id="PF01022">
    <property type="entry name" value="HTH_5"/>
    <property type="match status" value="1"/>
</dbReference>
<evidence type="ECO:0000256" key="3">
    <source>
        <dbReference type="ARBA" id="ARBA00023163"/>
    </source>
</evidence>
<organism evidence="6 7">
    <name type="scientific">Monoglobus pectinilyticus</name>
    <dbReference type="NCBI Taxonomy" id="1981510"/>
    <lineage>
        <taxon>Bacteria</taxon>
        <taxon>Bacillati</taxon>
        <taxon>Bacillota</taxon>
        <taxon>Clostridia</taxon>
        <taxon>Monoglobales</taxon>
        <taxon>Monoglobaceae</taxon>
        <taxon>Monoglobus</taxon>
    </lineage>
</organism>
<dbReference type="Proteomes" id="UP000235589">
    <property type="component" value="Chromosome"/>
</dbReference>
<name>A0A2K9P0Y8_9FIRM</name>
<evidence type="ECO:0000313" key="7">
    <source>
        <dbReference type="Proteomes" id="UP000235589"/>
    </source>
</evidence>
<feature type="domain" description="HTH arsR-type" evidence="5">
    <location>
        <begin position="23"/>
        <end position="117"/>
    </location>
</feature>
<dbReference type="AlphaFoldDB" id="A0A2K9P0Y8"/>
<accession>A0A2K9P0Y8</accession>
<sequence>MEDEFETERKLDEKQTKHSQKLLNDKLISNISSFFKVLGDETRVKILYALSQNEMCVSDISAMLDMSQSAISHQLKQLKLGGQVKTRREGKSIYYSIDDDHVVDIINKTLSHVEHKIKDGQLL</sequence>
<keyword evidence="7" id="KW-1185">Reference proteome</keyword>
<evidence type="ECO:0000313" key="6">
    <source>
        <dbReference type="EMBL" id="AUO18927.1"/>
    </source>
</evidence>
<dbReference type="GO" id="GO:0046686">
    <property type="term" value="P:response to cadmium ion"/>
    <property type="evidence" value="ECO:0007669"/>
    <property type="project" value="UniProtKB-KW"/>
</dbReference>
<dbReference type="EMBL" id="CP020991">
    <property type="protein sequence ID" value="AUO18927.1"/>
    <property type="molecule type" value="Genomic_DNA"/>
</dbReference>
<dbReference type="NCBIfam" id="NF033788">
    <property type="entry name" value="HTH_metalloreg"/>
    <property type="match status" value="1"/>
</dbReference>
<protein>
    <submittedName>
        <fullName evidence="6">ArsR family transcriptional regulator</fullName>
    </submittedName>
</protein>
<dbReference type="PROSITE" id="PS00846">
    <property type="entry name" value="HTH_ARSR_1"/>
    <property type="match status" value="1"/>
</dbReference>
<dbReference type="KEGG" id="mpec:B9O19_00744"/>
<dbReference type="InterPro" id="IPR018334">
    <property type="entry name" value="ArsR_HTH"/>
</dbReference>
<dbReference type="PANTHER" id="PTHR43132">
    <property type="entry name" value="ARSENICAL RESISTANCE OPERON REPRESSOR ARSR-RELATED"/>
    <property type="match status" value="1"/>
</dbReference>
<keyword evidence="3" id="KW-0804">Transcription</keyword>
<dbReference type="InterPro" id="IPR036388">
    <property type="entry name" value="WH-like_DNA-bd_sf"/>
</dbReference>
<dbReference type="InterPro" id="IPR001845">
    <property type="entry name" value="HTH_ArsR_DNA-bd_dom"/>
</dbReference>
<dbReference type="PRINTS" id="PR00778">
    <property type="entry name" value="HTHARSR"/>
</dbReference>
<gene>
    <name evidence="6" type="ORF">B9O19_00744</name>
</gene>
<dbReference type="OrthoDB" id="9794330at2"/>
<dbReference type="Gene3D" id="1.10.10.10">
    <property type="entry name" value="Winged helix-like DNA-binding domain superfamily/Winged helix DNA-binding domain"/>
    <property type="match status" value="1"/>
</dbReference>
<dbReference type="SUPFAM" id="SSF46785">
    <property type="entry name" value="Winged helix' DNA-binding domain"/>
    <property type="match status" value="1"/>
</dbReference>
<reference evidence="6 7" key="1">
    <citation type="submission" date="2017-04" db="EMBL/GenBank/DDBJ databases">
        <title>Monoglobus pectinilyticus 14 draft genome.</title>
        <authorList>
            <person name="Kim C."/>
            <person name="Rosendale D.I."/>
            <person name="Kelly W.J."/>
            <person name="Tannock G.W."/>
            <person name="Patchett M.L."/>
            <person name="Jordens J.Z."/>
        </authorList>
    </citation>
    <scope>NUCLEOTIDE SEQUENCE [LARGE SCALE GENOMIC DNA]</scope>
    <source>
        <strain evidence="6 7">14</strain>
    </source>
</reference>
<evidence type="ECO:0000256" key="2">
    <source>
        <dbReference type="ARBA" id="ARBA00023125"/>
    </source>
</evidence>
<dbReference type="GO" id="GO:0003700">
    <property type="term" value="F:DNA-binding transcription factor activity"/>
    <property type="evidence" value="ECO:0007669"/>
    <property type="project" value="InterPro"/>
</dbReference>
<keyword evidence="4" id="KW-0105">Cadmium resistance</keyword>
<dbReference type="PROSITE" id="PS50987">
    <property type="entry name" value="HTH_ARSR_2"/>
    <property type="match status" value="1"/>
</dbReference>
<dbReference type="CDD" id="cd00090">
    <property type="entry name" value="HTH_ARSR"/>
    <property type="match status" value="1"/>
</dbReference>
<proteinExistence type="predicted"/>
<dbReference type="GO" id="GO:0003677">
    <property type="term" value="F:DNA binding"/>
    <property type="evidence" value="ECO:0007669"/>
    <property type="project" value="UniProtKB-KW"/>
</dbReference>